<dbReference type="GO" id="GO:0005886">
    <property type="term" value="C:plasma membrane"/>
    <property type="evidence" value="ECO:0007669"/>
    <property type="project" value="UniProtKB-SubCell"/>
</dbReference>
<dbReference type="EC" id="2.7.10.2" evidence="4"/>
<keyword evidence="7" id="KW-0808">Transferase</keyword>
<dbReference type="Pfam" id="PF02706">
    <property type="entry name" value="Wzz"/>
    <property type="match status" value="1"/>
</dbReference>
<evidence type="ECO:0000256" key="8">
    <source>
        <dbReference type="ARBA" id="ARBA00022692"/>
    </source>
</evidence>
<evidence type="ECO:0000259" key="18">
    <source>
        <dbReference type="Pfam" id="PF13614"/>
    </source>
</evidence>
<evidence type="ECO:0000256" key="11">
    <source>
        <dbReference type="ARBA" id="ARBA00022840"/>
    </source>
</evidence>
<evidence type="ECO:0000256" key="2">
    <source>
        <dbReference type="ARBA" id="ARBA00007316"/>
    </source>
</evidence>
<keyword evidence="8 16" id="KW-0812">Transmembrane</keyword>
<evidence type="ECO:0000259" key="17">
    <source>
        <dbReference type="Pfam" id="PF02706"/>
    </source>
</evidence>
<evidence type="ECO:0000256" key="4">
    <source>
        <dbReference type="ARBA" id="ARBA00011903"/>
    </source>
</evidence>
<sequence>MFSGSGNKKIHEEENILKNLWFKYFPYLPLFILSAVIFLSLAFIYSKWIQRSYEINASILIKDEKKGIDESQMLEALDIFRGKKIVENEIEVLRSRKFIKQVVNSLGLYVQVKRKEKYRTVDLYSEAPVKVLFRDPAQMKPAEKIHFAFDEKAGSVRFGDSSYALNSWVRTKWGEAIFFRNNSNGYLPSNGEIYYVLVSPKMIEQELLSRLEVITGNKLASLVELRIKDTDPKRGEDILNELMHFYTQAEVDDKNRLAGNMLSSVEARLRYTAGQLDSVESAIQNYRTSAGVIDISEQSRLYLENVGQNERMVQELNTKLAVLDAVERYIQASTDQTAGTSALMVDDPTLSQMLTQLNDAQQQYAKLRITTGENSPIIMNVKEQINKLKPSILGIVKSQRTNLEIGRQNLMSSGTRYSSMLRTIPGKEKQLLEISRQQSIKNQIYSYLLERREEAALSYAAAKADSRIIDVAESSIYPVSPKMRYIYLGALLFSAFAVILLVSLREGMNKKILFRKEIEQLSDIPVGTELFHSGRKKFLVYNDKEKSAVIEQIRSLRNAIAFGEKNVNHKVFYISSYTRKEGKSYVAANLACSLAATGKRTLLIDMDVDTLGNSKAFGLDVEKGFTNYLKEEGVRLDEIVHKLPDAYGLRFIPAGTMTEGGIELTSQHQLENLLRTAREQFDYVVVCSAPVSSNANMELIGQMCDMRLLIVRHGVTPKYGNTLLEAAAQSGNTLNSLIIFNGVRSRGVAGRTYGYGGHYGFGYDLKVAR</sequence>
<keyword evidence="12 16" id="KW-1133">Transmembrane helix</keyword>
<dbReference type="Pfam" id="PF13807">
    <property type="entry name" value="GNVR"/>
    <property type="match status" value="1"/>
</dbReference>
<dbReference type="PANTHER" id="PTHR32309">
    <property type="entry name" value="TYROSINE-PROTEIN KINASE"/>
    <property type="match status" value="1"/>
</dbReference>
<keyword evidence="10" id="KW-0418">Kinase</keyword>
<feature type="domain" description="Polysaccharide chain length determinant N-terminal" evidence="17">
    <location>
        <begin position="30"/>
        <end position="106"/>
    </location>
</feature>
<dbReference type="InterPro" id="IPR027417">
    <property type="entry name" value="P-loop_NTPase"/>
</dbReference>
<feature type="transmembrane region" description="Helical" evidence="16">
    <location>
        <begin position="485"/>
        <end position="504"/>
    </location>
</feature>
<gene>
    <name evidence="20" type="ORF">OI18_11775</name>
</gene>
<name>A0A0C1LG33_9BACT</name>
<keyword evidence="13 16" id="KW-0472">Membrane</keyword>
<dbReference type="InterPro" id="IPR032807">
    <property type="entry name" value="GNVR"/>
</dbReference>
<organism evidence="20 21">
    <name type="scientific">Flavihumibacter solisilvae</name>
    <dbReference type="NCBI Taxonomy" id="1349421"/>
    <lineage>
        <taxon>Bacteria</taxon>
        <taxon>Pseudomonadati</taxon>
        <taxon>Bacteroidota</taxon>
        <taxon>Chitinophagia</taxon>
        <taxon>Chitinophagales</taxon>
        <taxon>Chitinophagaceae</taxon>
        <taxon>Flavihumibacter</taxon>
    </lineage>
</organism>
<comment type="similarity">
    <text evidence="3">Belongs to the etk/wzc family.</text>
</comment>
<keyword evidence="5" id="KW-1003">Cell membrane</keyword>
<comment type="catalytic activity">
    <reaction evidence="15">
        <text>L-tyrosyl-[protein] + ATP = O-phospho-L-tyrosyl-[protein] + ADP + H(+)</text>
        <dbReference type="Rhea" id="RHEA:10596"/>
        <dbReference type="Rhea" id="RHEA-COMP:10136"/>
        <dbReference type="Rhea" id="RHEA-COMP:20101"/>
        <dbReference type="ChEBI" id="CHEBI:15378"/>
        <dbReference type="ChEBI" id="CHEBI:30616"/>
        <dbReference type="ChEBI" id="CHEBI:46858"/>
        <dbReference type="ChEBI" id="CHEBI:61978"/>
        <dbReference type="ChEBI" id="CHEBI:456216"/>
        <dbReference type="EC" id="2.7.10.2"/>
    </reaction>
</comment>
<feature type="transmembrane region" description="Helical" evidence="16">
    <location>
        <begin position="24"/>
        <end position="45"/>
    </location>
</feature>
<evidence type="ECO:0000256" key="3">
    <source>
        <dbReference type="ARBA" id="ARBA00008883"/>
    </source>
</evidence>
<evidence type="ECO:0000256" key="6">
    <source>
        <dbReference type="ARBA" id="ARBA00022519"/>
    </source>
</evidence>
<evidence type="ECO:0000256" key="10">
    <source>
        <dbReference type="ARBA" id="ARBA00022777"/>
    </source>
</evidence>
<evidence type="ECO:0000256" key="12">
    <source>
        <dbReference type="ARBA" id="ARBA00022989"/>
    </source>
</evidence>
<dbReference type="GO" id="GO:0004713">
    <property type="term" value="F:protein tyrosine kinase activity"/>
    <property type="evidence" value="ECO:0007669"/>
    <property type="project" value="TreeGrafter"/>
</dbReference>
<keyword evidence="9" id="KW-0547">Nucleotide-binding</keyword>
<evidence type="ECO:0000256" key="9">
    <source>
        <dbReference type="ARBA" id="ARBA00022741"/>
    </source>
</evidence>
<evidence type="ECO:0000256" key="1">
    <source>
        <dbReference type="ARBA" id="ARBA00004429"/>
    </source>
</evidence>
<dbReference type="InterPro" id="IPR050445">
    <property type="entry name" value="Bact_polysacc_biosynth/exp"/>
</dbReference>
<feature type="domain" description="AAA" evidence="18">
    <location>
        <begin position="582"/>
        <end position="695"/>
    </location>
</feature>
<evidence type="ECO:0000313" key="20">
    <source>
        <dbReference type="EMBL" id="KIC94308.1"/>
    </source>
</evidence>
<evidence type="ECO:0000256" key="5">
    <source>
        <dbReference type="ARBA" id="ARBA00022475"/>
    </source>
</evidence>
<feature type="domain" description="Tyrosine-protein kinase G-rich" evidence="19">
    <location>
        <begin position="428"/>
        <end position="506"/>
    </location>
</feature>
<evidence type="ECO:0000313" key="21">
    <source>
        <dbReference type="Proteomes" id="UP000031408"/>
    </source>
</evidence>
<protein>
    <recommendedName>
        <fullName evidence="4">non-specific protein-tyrosine kinase</fullName>
        <ecNumber evidence="4">2.7.10.2</ecNumber>
    </recommendedName>
</protein>
<keyword evidence="14" id="KW-0829">Tyrosine-protein kinase</keyword>
<dbReference type="Pfam" id="PF13614">
    <property type="entry name" value="AAA_31"/>
    <property type="match status" value="1"/>
</dbReference>
<evidence type="ECO:0000256" key="7">
    <source>
        <dbReference type="ARBA" id="ARBA00022679"/>
    </source>
</evidence>
<reference evidence="20 21" key="1">
    <citation type="submission" date="2014-11" db="EMBL/GenBank/DDBJ databases">
        <title>Genome sequence of Flavihumibacter solisilvae 3-3.</title>
        <authorList>
            <person name="Zhou G."/>
            <person name="Li M."/>
            <person name="Wang G."/>
        </authorList>
    </citation>
    <scope>NUCLEOTIDE SEQUENCE [LARGE SCALE GENOMIC DNA]</scope>
    <source>
        <strain evidence="20 21">3-3</strain>
    </source>
</reference>
<dbReference type="Gene3D" id="3.40.50.300">
    <property type="entry name" value="P-loop containing nucleotide triphosphate hydrolases"/>
    <property type="match status" value="1"/>
</dbReference>
<comment type="similarity">
    <text evidence="2">Belongs to the CpsD/CapB family.</text>
</comment>
<dbReference type="InterPro" id="IPR003856">
    <property type="entry name" value="LPS_length_determ_N"/>
</dbReference>
<evidence type="ECO:0000256" key="13">
    <source>
        <dbReference type="ARBA" id="ARBA00023136"/>
    </source>
</evidence>
<dbReference type="InterPro" id="IPR025669">
    <property type="entry name" value="AAA_dom"/>
</dbReference>
<dbReference type="CDD" id="cd05387">
    <property type="entry name" value="BY-kinase"/>
    <property type="match status" value="1"/>
</dbReference>
<dbReference type="Proteomes" id="UP000031408">
    <property type="component" value="Unassembled WGS sequence"/>
</dbReference>
<evidence type="ECO:0000256" key="14">
    <source>
        <dbReference type="ARBA" id="ARBA00023137"/>
    </source>
</evidence>
<accession>A0A0C1LG33</accession>
<evidence type="ECO:0000259" key="19">
    <source>
        <dbReference type="Pfam" id="PF13807"/>
    </source>
</evidence>
<keyword evidence="6" id="KW-0997">Cell inner membrane</keyword>
<comment type="subcellular location">
    <subcellularLocation>
        <location evidence="1">Cell inner membrane</location>
        <topology evidence="1">Multi-pass membrane protein</topology>
    </subcellularLocation>
</comment>
<dbReference type="InterPro" id="IPR005702">
    <property type="entry name" value="Wzc-like_C"/>
</dbReference>
<keyword evidence="11" id="KW-0067">ATP-binding</keyword>
<dbReference type="EMBL" id="JSVC01000013">
    <property type="protein sequence ID" value="KIC94308.1"/>
    <property type="molecule type" value="Genomic_DNA"/>
</dbReference>
<dbReference type="PANTHER" id="PTHR32309:SF13">
    <property type="entry name" value="FERRIC ENTEROBACTIN TRANSPORT PROTEIN FEPE"/>
    <property type="match status" value="1"/>
</dbReference>
<comment type="caution">
    <text evidence="20">The sequence shown here is derived from an EMBL/GenBank/DDBJ whole genome shotgun (WGS) entry which is preliminary data.</text>
</comment>
<evidence type="ECO:0000256" key="15">
    <source>
        <dbReference type="ARBA" id="ARBA00051245"/>
    </source>
</evidence>
<dbReference type="STRING" id="1349421.OI18_11775"/>
<dbReference type="AlphaFoldDB" id="A0A0C1LG33"/>
<evidence type="ECO:0000256" key="16">
    <source>
        <dbReference type="SAM" id="Phobius"/>
    </source>
</evidence>
<dbReference type="SUPFAM" id="SSF52540">
    <property type="entry name" value="P-loop containing nucleoside triphosphate hydrolases"/>
    <property type="match status" value="1"/>
</dbReference>
<keyword evidence="21" id="KW-1185">Reference proteome</keyword>
<proteinExistence type="inferred from homology"/>